<proteinExistence type="predicted"/>
<dbReference type="Proteomes" id="UP000632659">
    <property type="component" value="Unassembled WGS sequence"/>
</dbReference>
<organism evidence="1 2">
    <name type="scientific">Massiliimalia timonensis</name>
    <dbReference type="NCBI Taxonomy" id="1987501"/>
    <lineage>
        <taxon>Bacteria</taxon>
        <taxon>Bacillati</taxon>
        <taxon>Bacillota</taxon>
        <taxon>Clostridia</taxon>
        <taxon>Eubacteriales</taxon>
        <taxon>Oscillospiraceae</taxon>
        <taxon>Massiliimalia</taxon>
    </lineage>
</organism>
<sequence>MLQQSAISYGKLYDKYFPLDIMSLNANYESYGYCLAYYAGADLSQSGRSEIDLEDMVFRFINNKITVQSRQDDLKKKEELKKIMSREEFAELEQINEDCIFQTRLYIPLFLIIGYRDGLEENGNENPALTRNLEQQVKDFYQRMKSNPRITQ</sequence>
<evidence type="ECO:0000313" key="2">
    <source>
        <dbReference type="Proteomes" id="UP000632659"/>
    </source>
</evidence>
<reference evidence="1" key="1">
    <citation type="submission" date="2020-08" db="EMBL/GenBank/DDBJ databases">
        <title>Genome public.</title>
        <authorList>
            <person name="Liu C."/>
            <person name="Sun Q."/>
        </authorList>
    </citation>
    <scope>NUCLEOTIDE SEQUENCE</scope>
    <source>
        <strain evidence="1">NSJ-15</strain>
    </source>
</reference>
<dbReference type="RefSeq" id="WP_187536624.1">
    <property type="nucleotide sequence ID" value="NZ_JACRTL010000005.1"/>
</dbReference>
<accession>A0A8J6PBZ7</accession>
<keyword evidence="2" id="KW-1185">Reference proteome</keyword>
<dbReference type="AlphaFoldDB" id="A0A8J6PBZ7"/>
<evidence type="ECO:0000313" key="1">
    <source>
        <dbReference type="EMBL" id="MBC8611407.1"/>
    </source>
</evidence>
<comment type="caution">
    <text evidence="1">The sequence shown here is derived from an EMBL/GenBank/DDBJ whole genome shotgun (WGS) entry which is preliminary data.</text>
</comment>
<name>A0A8J6PBZ7_9FIRM</name>
<gene>
    <name evidence="1" type="ORF">H8702_09875</name>
</gene>
<protein>
    <submittedName>
        <fullName evidence="1">Uncharacterized protein</fullName>
    </submittedName>
</protein>
<dbReference type="EMBL" id="JACRTL010000005">
    <property type="protein sequence ID" value="MBC8611407.1"/>
    <property type="molecule type" value="Genomic_DNA"/>
</dbReference>